<dbReference type="RefSeq" id="WP_094485396.1">
    <property type="nucleotide sequence ID" value="NZ_NOXX01000152.1"/>
</dbReference>
<dbReference type="PROSITE" id="PS51257">
    <property type="entry name" value="PROKAR_LIPOPROTEIN"/>
    <property type="match status" value="1"/>
</dbReference>
<accession>A0A256A286</accession>
<dbReference type="Proteomes" id="UP000216035">
    <property type="component" value="Unassembled WGS sequence"/>
</dbReference>
<feature type="chain" id="PRO_5013078466" description="Lipoprotein" evidence="1">
    <location>
        <begin position="21"/>
        <end position="176"/>
    </location>
</feature>
<evidence type="ECO:0000313" key="2">
    <source>
        <dbReference type="EMBL" id="OYQ47150.1"/>
    </source>
</evidence>
<keyword evidence="1" id="KW-0732">Signal</keyword>
<evidence type="ECO:0008006" key="4">
    <source>
        <dbReference type="Google" id="ProtNLM"/>
    </source>
</evidence>
<gene>
    <name evidence="2" type="ORF">CHX27_03570</name>
</gene>
<dbReference type="AlphaFoldDB" id="A0A256A286"/>
<comment type="caution">
    <text evidence="2">The sequence shown here is derived from an EMBL/GenBank/DDBJ whole genome shotgun (WGS) entry which is preliminary data.</text>
</comment>
<evidence type="ECO:0000313" key="3">
    <source>
        <dbReference type="Proteomes" id="UP000216035"/>
    </source>
</evidence>
<evidence type="ECO:0000256" key="1">
    <source>
        <dbReference type="SAM" id="SignalP"/>
    </source>
</evidence>
<sequence length="176" mass="20539">MKSKYLLITLLLLFIFSCNEKVANKENQQEFDIYVFMKNIKSSDIFPDSLVVLKIGRELTYKDSLTSPVPRFLLSKFGNIFSNNKRYAIVLDQGYPGSYLWFLETQSGFVKFYERDTMDASYIKDTIYDTNNDGIKELVVFQNPGGSGPTYRTIHYLNSKGLIEKEEQEWLDVYMH</sequence>
<dbReference type="EMBL" id="NOXX01000152">
    <property type="protein sequence ID" value="OYQ47150.1"/>
    <property type="molecule type" value="Genomic_DNA"/>
</dbReference>
<dbReference type="OrthoDB" id="670341at2"/>
<feature type="signal peptide" evidence="1">
    <location>
        <begin position="1"/>
        <end position="20"/>
    </location>
</feature>
<organism evidence="2 3">
    <name type="scientific">Flavobacterium aurantiibacter</name>
    <dbReference type="NCBI Taxonomy" id="2023067"/>
    <lineage>
        <taxon>Bacteria</taxon>
        <taxon>Pseudomonadati</taxon>
        <taxon>Bacteroidota</taxon>
        <taxon>Flavobacteriia</taxon>
        <taxon>Flavobacteriales</taxon>
        <taxon>Flavobacteriaceae</taxon>
        <taxon>Flavobacterium</taxon>
    </lineage>
</organism>
<protein>
    <recommendedName>
        <fullName evidence="4">Lipoprotein</fullName>
    </recommendedName>
</protein>
<proteinExistence type="predicted"/>
<name>A0A256A286_9FLAO</name>
<reference evidence="2 3" key="1">
    <citation type="submission" date="2017-07" db="EMBL/GenBank/DDBJ databases">
        <title>Flavobacterium cyanobacteriorum sp. nov., isolated from cyanobacterial aggregates in a eutrophic lake.</title>
        <authorList>
            <person name="Cai H."/>
        </authorList>
    </citation>
    <scope>NUCLEOTIDE SEQUENCE [LARGE SCALE GENOMIC DNA]</scope>
    <source>
        <strain evidence="2 3">TH167</strain>
    </source>
</reference>
<keyword evidence="3" id="KW-1185">Reference proteome</keyword>